<organism evidence="2 3">
    <name type="scientific">Colletotrichum gloeosporioides</name>
    <name type="common">Anthracnose fungus</name>
    <name type="synonym">Glomerella cingulata</name>
    <dbReference type="NCBI Taxonomy" id="474922"/>
    <lineage>
        <taxon>Eukaryota</taxon>
        <taxon>Fungi</taxon>
        <taxon>Dikarya</taxon>
        <taxon>Ascomycota</taxon>
        <taxon>Pezizomycotina</taxon>
        <taxon>Sordariomycetes</taxon>
        <taxon>Hypocreomycetidae</taxon>
        <taxon>Glomerellales</taxon>
        <taxon>Glomerellaceae</taxon>
        <taxon>Colletotrichum</taxon>
        <taxon>Colletotrichum gloeosporioides species complex</taxon>
    </lineage>
</organism>
<evidence type="ECO:0000313" key="2">
    <source>
        <dbReference type="EMBL" id="KAF3808240.1"/>
    </source>
</evidence>
<feature type="non-terminal residue" evidence="2">
    <location>
        <position position="1"/>
    </location>
</feature>
<comment type="caution">
    <text evidence="2">The sequence shown here is derived from an EMBL/GenBank/DDBJ whole genome shotgun (WGS) entry which is preliminary data.</text>
</comment>
<dbReference type="AlphaFoldDB" id="A0A8H4CQF3"/>
<gene>
    <name evidence="2" type="ORF">GCG54_00006859</name>
</gene>
<sequence>PFLQTELPTRLVRIEKGGKRVWLQPTEIELQYEYTTLSHVWGGTNSPSTTRDNLNDRIRIGIKTSELPATFRDAITVTDALGYCFLWIDSLCIVQDDKTDWEHECPRMASIYQGSVVTLAGPTAKDSHAGLLHDRSFLDEPSYLYQTTLQYRNEHGMSQSLLTMYYPGHRDHAKKIYPYKTENNSVLLRRAWIFQESLLSRRTLNFGSTQMYLDCRRGTRYEMSHQGEGFGLRQRPQYLSFTERQPGEYYSWWRRGVKKYSRCELTFFSDRLPAISGIVHRLPPPIPDQYVAGLWKNDLQRSLLWYNEEGRSPGNQPDSPMEAQYLGPSWSWVSLPTPITYPDPIHTENAPLLWSMKTIFASTSPEGTDPYGRVRGARLILRGKTAPAVIARFENDTPSKGTLSISPIVQSKSSFNKAQFFPDDPRRFLSVPSVNGVCDLFWDSFGGRTSTYPQSCDHECVILFLAAIVEMDSCGIAYVLVLEPGGKVHEFFRRIGLAVIRIRQEDLIWWHSDCEETDVAIM</sequence>
<dbReference type="Pfam" id="PF06985">
    <property type="entry name" value="HET"/>
    <property type="match status" value="1"/>
</dbReference>
<dbReference type="EMBL" id="WVTB01000022">
    <property type="protein sequence ID" value="KAF3808240.1"/>
    <property type="molecule type" value="Genomic_DNA"/>
</dbReference>
<evidence type="ECO:0000313" key="3">
    <source>
        <dbReference type="Proteomes" id="UP000613401"/>
    </source>
</evidence>
<dbReference type="Proteomes" id="UP000613401">
    <property type="component" value="Unassembled WGS sequence"/>
</dbReference>
<dbReference type="InterPro" id="IPR010730">
    <property type="entry name" value="HET"/>
</dbReference>
<dbReference type="GeneID" id="69014006"/>
<proteinExistence type="predicted"/>
<dbReference type="PANTHER" id="PTHR33112">
    <property type="entry name" value="DOMAIN PROTEIN, PUTATIVE-RELATED"/>
    <property type="match status" value="1"/>
</dbReference>
<evidence type="ECO:0000259" key="1">
    <source>
        <dbReference type="Pfam" id="PF06985"/>
    </source>
</evidence>
<accession>A0A8H4CQF3</accession>
<feature type="domain" description="Heterokaryon incompatibility" evidence="1">
    <location>
        <begin position="34"/>
        <end position="196"/>
    </location>
</feature>
<reference evidence="2" key="2">
    <citation type="submission" date="2020-03" db="EMBL/GenBank/DDBJ databases">
        <authorList>
            <person name="Fu F.-F."/>
            <person name="Chen J."/>
        </authorList>
    </citation>
    <scope>NUCLEOTIDE SEQUENCE</scope>
    <source>
        <strain evidence="2">Lc1</strain>
    </source>
</reference>
<reference evidence="2" key="1">
    <citation type="journal article" date="2020" name="Phytopathology">
        <title>Genome sequence and comparative analysis of Colletotrichum gloeosporioides isolated from Liriodendron leaves.</title>
        <authorList>
            <person name="Fu F.F."/>
            <person name="Hao Z."/>
            <person name="Wang P."/>
            <person name="Lu Y."/>
            <person name="Xue L.J."/>
            <person name="Wei G."/>
            <person name="Tian Y."/>
            <person name="Baishi H."/>
            <person name="Xu H."/>
            <person name="Shi J."/>
            <person name="Cheng T."/>
            <person name="Wang G."/>
            <person name="Yi Y."/>
            <person name="Chen J."/>
        </authorList>
    </citation>
    <scope>NUCLEOTIDE SEQUENCE</scope>
    <source>
        <strain evidence="2">Lc1</strain>
    </source>
</reference>
<dbReference type="RefSeq" id="XP_045267399.1">
    <property type="nucleotide sequence ID" value="XM_045406853.1"/>
</dbReference>
<keyword evidence="3" id="KW-1185">Reference proteome</keyword>
<name>A0A8H4CQF3_COLGL</name>
<protein>
    <recommendedName>
        <fullName evidence="1">Heterokaryon incompatibility domain-containing protein</fullName>
    </recommendedName>
</protein>
<dbReference type="PANTHER" id="PTHR33112:SF16">
    <property type="entry name" value="HETEROKARYON INCOMPATIBILITY DOMAIN-CONTAINING PROTEIN"/>
    <property type="match status" value="1"/>
</dbReference>